<dbReference type="Proteomes" id="UP000037460">
    <property type="component" value="Unassembled WGS sequence"/>
</dbReference>
<dbReference type="PANTHER" id="PTHR23504">
    <property type="entry name" value="MAJOR FACILITATOR SUPERFAMILY DOMAIN-CONTAINING PROTEIN 10"/>
    <property type="match status" value="1"/>
</dbReference>
<dbReference type="Pfam" id="PF07690">
    <property type="entry name" value="MFS_1"/>
    <property type="match status" value="1"/>
</dbReference>
<evidence type="ECO:0000256" key="7">
    <source>
        <dbReference type="SAM" id="Phobius"/>
    </source>
</evidence>
<evidence type="ECO:0000256" key="2">
    <source>
        <dbReference type="ARBA" id="ARBA00022448"/>
    </source>
</evidence>
<dbReference type="EMBL" id="JWZX01001727">
    <property type="protein sequence ID" value="KOO32609.1"/>
    <property type="molecule type" value="Genomic_DNA"/>
</dbReference>
<evidence type="ECO:0000256" key="6">
    <source>
        <dbReference type="SAM" id="MobiDB-lite"/>
    </source>
</evidence>
<feature type="compositionally biased region" description="Pro residues" evidence="6">
    <location>
        <begin position="1"/>
        <end position="20"/>
    </location>
</feature>
<feature type="transmembrane region" description="Helical" evidence="7">
    <location>
        <begin position="164"/>
        <end position="183"/>
    </location>
</feature>
<dbReference type="SUPFAM" id="SSF103473">
    <property type="entry name" value="MFS general substrate transporter"/>
    <property type="match status" value="1"/>
</dbReference>
<evidence type="ECO:0000313" key="10">
    <source>
        <dbReference type="Proteomes" id="UP000037460"/>
    </source>
</evidence>
<feature type="transmembrane region" description="Helical" evidence="7">
    <location>
        <begin position="40"/>
        <end position="64"/>
    </location>
</feature>
<keyword evidence="10" id="KW-1185">Reference proteome</keyword>
<dbReference type="InterPro" id="IPR020846">
    <property type="entry name" value="MFS_dom"/>
</dbReference>
<keyword evidence="4 7" id="KW-1133">Transmembrane helix</keyword>
<dbReference type="OrthoDB" id="419616at2759"/>
<evidence type="ECO:0000259" key="8">
    <source>
        <dbReference type="PROSITE" id="PS50850"/>
    </source>
</evidence>
<feature type="transmembrane region" description="Helical" evidence="7">
    <location>
        <begin position="107"/>
        <end position="126"/>
    </location>
</feature>
<dbReference type="InterPro" id="IPR011701">
    <property type="entry name" value="MFS"/>
</dbReference>
<feature type="domain" description="Major facilitator superfamily (MFS) profile" evidence="8">
    <location>
        <begin position="39"/>
        <end position="430"/>
    </location>
</feature>
<dbReference type="InterPro" id="IPR036259">
    <property type="entry name" value="MFS_trans_sf"/>
</dbReference>
<comment type="subcellular location">
    <subcellularLocation>
        <location evidence="1">Membrane</location>
        <topology evidence="1">Multi-pass membrane protein</topology>
    </subcellularLocation>
</comment>
<dbReference type="GO" id="GO:0016020">
    <property type="term" value="C:membrane"/>
    <property type="evidence" value="ECO:0007669"/>
    <property type="project" value="UniProtKB-SubCell"/>
</dbReference>
<dbReference type="CDD" id="cd17330">
    <property type="entry name" value="MFS_SLC46_TetA_like"/>
    <property type="match status" value="1"/>
</dbReference>
<gene>
    <name evidence="9" type="ORF">Ctob_009782</name>
</gene>
<feature type="region of interest" description="Disordered" evidence="6">
    <location>
        <begin position="1"/>
        <end position="24"/>
    </location>
</feature>
<organism evidence="9 10">
    <name type="scientific">Chrysochromulina tobinii</name>
    <dbReference type="NCBI Taxonomy" id="1460289"/>
    <lineage>
        <taxon>Eukaryota</taxon>
        <taxon>Haptista</taxon>
        <taxon>Haptophyta</taxon>
        <taxon>Prymnesiophyceae</taxon>
        <taxon>Prymnesiales</taxon>
        <taxon>Chrysochromulinaceae</taxon>
        <taxon>Chrysochromulina</taxon>
    </lineage>
</organism>
<reference evidence="10" key="1">
    <citation type="journal article" date="2015" name="PLoS Genet.">
        <title>Genome Sequence and Transcriptome Analyses of Chrysochromulina tobin: Metabolic Tools for Enhanced Algal Fitness in the Prominent Order Prymnesiales (Haptophyceae).</title>
        <authorList>
            <person name="Hovde B.T."/>
            <person name="Deodato C.R."/>
            <person name="Hunsperger H.M."/>
            <person name="Ryken S.A."/>
            <person name="Yost W."/>
            <person name="Jha R.K."/>
            <person name="Patterson J."/>
            <person name="Monnat R.J. Jr."/>
            <person name="Barlow S.B."/>
            <person name="Starkenburg S.R."/>
            <person name="Cattolico R.A."/>
        </authorList>
    </citation>
    <scope>NUCLEOTIDE SEQUENCE</scope>
    <source>
        <strain evidence="10">CCMP291</strain>
    </source>
</reference>
<keyword evidence="5 7" id="KW-0472">Membrane</keyword>
<dbReference type="AlphaFoldDB" id="A0A0M0K1C9"/>
<proteinExistence type="predicted"/>
<evidence type="ECO:0000313" key="9">
    <source>
        <dbReference type="EMBL" id="KOO32609.1"/>
    </source>
</evidence>
<dbReference type="Gene3D" id="1.20.1250.20">
    <property type="entry name" value="MFS general substrate transporter like domains"/>
    <property type="match status" value="1"/>
</dbReference>
<feature type="transmembrane region" description="Helical" evidence="7">
    <location>
        <begin position="339"/>
        <end position="360"/>
    </location>
</feature>
<protein>
    <submittedName>
        <fullName evidence="9">Hippocampus abundant transcript 1 protein</fullName>
    </submittedName>
</protein>
<comment type="caution">
    <text evidence="9">The sequence shown here is derived from an EMBL/GenBank/DDBJ whole genome shotgun (WGS) entry which is preliminary data.</text>
</comment>
<feature type="transmembrane region" description="Helical" evidence="7">
    <location>
        <begin position="195"/>
        <end position="215"/>
    </location>
</feature>
<feature type="transmembrane region" description="Helical" evidence="7">
    <location>
        <begin position="247"/>
        <end position="265"/>
    </location>
</feature>
<name>A0A0M0K1C9_9EUKA</name>
<keyword evidence="3 7" id="KW-0812">Transmembrane</keyword>
<feature type="transmembrane region" description="Helical" evidence="7">
    <location>
        <begin position="132"/>
        <end position="152"/>
    </location>
</feature>
<evidence type="ECO:0000256" key="3">
    <source>
        <dbReference type="ARBA" id="ARBA00022692"/>
    </source>
</evidence>
<evidence type="ECO:0000256" key="4">
    <source>
        <dbReference type="ARBA" id="ARBA00022989"/>
    </source>
</evidence>
<dbReference type="PROSITE" id="PS50850">
    <property type="entry name" value="MFS"/>
    <property type="match status" value="1"/>
</dbReference>
<evidence type="ECO:0000256" key="1">
    <source>
        <dbReference type="ARBA" id="ARBA00004141"/>
    </source>
</evidence>
<dbReference type="PRINTS" id="PR01035">
    <property type="entry name" value="TCRTETA"/>
</dbReference>
<sequence length="540" mass="57525">MQNAPPPPLAPTPSPPPTPPLAGIMREPRSARGAYYNQRWALVVPILFLDFLVVSLPGGVLPVIINDEFGARSYSLVGWAQTTKGVLAFLTSPALGSCSDAVGRKWLFLLTVLGTACPNAALGLGFSLEVHLVLVGLSGLFAATFPLAFAYIADSVPPHERASAYGVAIGCGLGGAYLIGPPIGAVVNERYGSHAVFQVCLWISIVNALFATLAMRETDRPPPPPMRELLRRANPFGSFAMIRTNKAMRLLAAVVLCFYLALWGFLSNKGVYARRRFKLSVPQTAAQLALFGLVSTISQSVGLRLARKWLSEPQIARRCFACAVMSQLLYAFASDLWVLYPAMALLGLSVGGFATVSSLCSQVVPHALVGEAQGVLASMKALMEGFGPMAFAWMLPRWEESVLPGAPWLVSAALMSGAFVLCLWLEAYTDEAVHTHRCESPDAEESTSMLWPPSVTLSGKEESASMHRRGSGFSLNGHPTVAQHGAGQAGHVELDSVNEEEDGSDAAPDMTRGGSCNEPAVDTPKAHLAKRPVSAPSTAR</sequence>
<evidence type="ECO:0000256" key="5">
    <source>
        <dbReference type="ARBA" id="ARBA00023136"/>
    </source>
</evidence>
<keyword evidence="2" id="KW-0813">Transport</keyword>
<feature type="region of interest" description="Disordered" evidence="6">
    <location>
        <begin position="439"/>
        <end position="540"/>
    </location>
</feature>
<dbReference type="InterPro" id="IPR001958">
    <property type="entry name" value="Tet-R_TetA/multi-R_MdtG-like"/>
</dbReference>
<dbReference type="GO" id="GO:0022857">
    <property type="term" value="F:transmembrane transporter activity"/>
    <property type="evidence" value="ECO:0007669"/>
    <property type="project" value="InterPro"/>
</dbReference>
<dbReference type="PANTHER" id="PTHR23504:SF1">
    <property type="entry name" value="GH21943P-RELATED"/>
    <property type="match status" value="1"/>
</dbReference>
<feature type="transmembrane region" description="Helical" evidence="7">
    <location>
        <begin position="406"/>
        <end position="427"/>
    </location>
</feature>
<accession>A0A0M0K1C9</accession>